<dbReference type="Proteomes" id="UP000827092">
    <property type="component" value="Unassembled WGS sequence"/>
</dbReference>
<reference evidence="1 2" key="1">
    <citation type="journal article" date="2022" name="Nat. Ecol. Evol.">
        <title>A masculinizing supergene underlies an exaggerated male reproductive morph in a spider.</title>
        <authorList>
            <person name="Hendrickx F."/>
            <person name="De Corte Z."/>
            <person name="Sonet G."/>
            <person name="Van Belleghem S.M."/>
            <person name="Kostlbacher S."/>
            <person name="Vangestel C."/>
        </authorList>
    </citation>
    <scope>NUCLEOTIDE SEQUENCE [LARGE SCALE GENOMIC DNA]</scope>
    <source>
        <strain evidence="1">W744_W776</strain>
    </source>
</reference>
<evidence type="ECO:0000313" key="2">
    <source>
        <dbReference type="Proteomes" id="UP000827092"/>
    </source>
</evidence>
<organism evidence="1 2">
    <name type="scientific">Oedothorax gibbosus</name>
    <dbReference type="NCBI Taxonomy" id="931172"/>
    <lineage>
        <taxon>Eukaryota</taxon>
        <taxon>Metazoa</taxon>
        <taxon>Ecdysozoa</taxon>
        <taxon>Arthropoda</taxon>
        <taxon>Chelicerata</taxon>
        <taxon>Arachnida</taxon>
        <taxon>Araneae</taxon>
        <taxon>Araneomorphae</taxon>
        <taxon>Entelegynae</taxon>
        <taxon>Araneoidea</taxon>
        <taxon>Linyphiidae</taxon>
        <taxon>Erigoninae</taxon>
        <taxon>Oedothorax</taxon>
    </lineage>
</organism>
<proteinExistence type="predicted"/>
<name>A0AAV6VR77_9ARAC</name>
<evidence type="ECO:0000313" key="1">
    <source>
        <dbReference type="EMBL" id="KAG8199110.1"/>
    </source>
</evidence>
<protein>
    <submittedName>
        <fullName evidence="1">Uncharacterized protein</fullName>
    </submittedName>
</protein>
<gene>
    <name evidence="1" type="ORF">JTE90_016247</name>
</gene>
<keyword evidence="2" id="KW-1185">Reference proteome</keyword>
<comment type="caution">
    <text evidence="1">The sequence shown here is derived from an EMBL/GenBank/DDBJ whole genome shotgun (WGS) entry which is preliminary data.</text>
</comment>
<dbReference type="AlphaFoldDB" id="A0AAV6VR77"/>
<accession>A0AAV6VR77</accession>
<dbReference type="EMBL" id="JAFNEN010000031">
    <property type="protein sequence ID" value="KAG8199110.1"/>
    <property type="molecule type" value="Genomic_DNA"/>
</dbReference>
<sequence length="69" mass="7953">MSSLLGFTNSLLPISKYIHGSMTIFDSQTDYNSEDKPNPQKSMLKEVRRKAQSRIDESLRYLFLLLDLA</sequence>